<dbReference type="AlphaFoldDB" id="A0A7Y6MAR8"/>
<keyword evidence="2" id="KW-1185">Reference proteome</keyword>
<gene>
    <name evidence="1" type="ORF">HT134_12550</name>
</gene>
<protein>
    <submittedName>
        <fullName evidence="1">Uncharacterized protein</fullName>
    </submittedName>
</protein>
<organism evidence="1 2">
    <name type="scientific">Nonomuraea rhodomycinica</name>
    <dbReference type="NCBI Taxonomy" id="1712872"/>
    <lineage>
        <taxon>Bacteria</taxon>
        <taxon>Bacillati</taxon>
        <taxon>Actinomycetota</taxon>
        <taxon>Actinomycetes</taxon>
        <taxon>Streptosporangiales</taxon>
        <taxon>Streptosporangiaceae</taxon>
        <taxon>Nonomuraea</taxon>
    </lineage>
</organism>
<name>A0A7Y6MAR8_9ACTN</name>
<reference evidence="1 2" key="1">
    <citation type="submission" date="2020-06" db="EMBL/GenBank/DDBJ databases">
        <authorList>
            <person name="Chanama M."/>
        </authorList>
    </citation>
    <scope>NUCLEOTIDE SEQUENCE [LARGE SCALE GENOMIC DNA]</scope>
    <source>
        <strain evidence="1 2">TBRC6557</strain>
    </source>
</reference>
<evidence type="ECO:0000313" key="2">
    <source>
        <dbReference type="Proteomes" id="UP000546126"/>
    </source>
</evidence>
<proteinExistence type="predicted"/>
<dbReference type="Proteomes" id="UP000546126">
    <property type="component" value="Unassembled WGS sequence"/>
</dbReference>
<accession>A0A7Y6MAR8</accession>
<dbReference type="EMBL" id="JABWGO010000002">
    <property type="protein sequence ID" value="NUW40967.1"/>
    <property type="molecule type" value="Genomic_DNA"/>
</dbReference>
<evidence type="ECO:0000313" key="1">
    <source>
        <dbReference type="EMBL" id="NUW40967.1"/>
    </source>
</evidence>
<comment type="caution">
    <text evidence="1">The sequence shown here is derived from an EMBL/GenBank/DDBJ whole genome shotgun (WGS) entry which is preliminary data.</text>
</comment>
<dbReference type="RefSeq" id="WP_175600542.1">
    <property type="nucleotide sequence ID" value="NZ_JABWGO010000002.1"/>
</dbReference>
<sequence>MGDAADGYDVIPPNLTKAVQSCADQRQPVKDCIAVFAPARLVKSDFSQAPQADELAAAYVDGTQEMNHQDKRYESVVDYLNDLYDALEWLSESLDASAYNYKIADVASQGKAGQ</sequence>